<dbReference type="InterPro" id="IPR013926">
    <property type="entry name" value="CGI121/TPRKB"/>
</dbReference>
<dbReference type="Proteomes" id="UP000002457">
    <property type="component" value="Chromosome"/>
</dbReference>
<sequence>MSECSIRSAVVTVNDPADLLVAIRAIAEKNSTHIILFDQDRMAGRKHAEAALAHAARSCSEQRMIARTFEMEALLYAAGSRQCTVGREFGIHKGENHCYVCLCPDVPEVWDALCAHITIIPVVEEMSSSEKRARLMKLFSITETELAVIGEERMNELVLERVALLEVYR</sequence>
<dbReference type="GeneID" id="7271381"/>
<dbReference type="EMBL" id="CP001338">
    <property type="protein sequence ID" value="ACL18050.1"/>
    <property type="molecule type" value="Genomic_DNA"/>
</dbReference>
<dbReference type="KEGG" id="mpl:Mpal_2795"/>
<dbReference type="STRING" id="521011.Mpal_2795"/>
<evidence type="ECO:0008006" key="4">
    <source>
        <dbReference type="Google" id="ProtNLM"/>
    </source>
</evidence>
<organism evidence="2 3">
    <name type="scientific">Methanosphaerula palustris (strain ATCC BAA-1556 / DSM 19958 / E1-9c)</name>
    <dbReference type="NCBI Taxonomy" id="521011"/>
    <lineage>
        <taxon>Archaea</taxon>
        <taxon>Methanobacteriati</taxon>
        <taxon>Methanobacteriota</taxon>
        <taxon>Stenosarchaea group</taxon>
        <taxon>Methanomicrobia</taxon>
        <taxon>Methanomicrobiales</taxon>
        <taxon>Methanoregulaceae</taxon>
        <taxon>Methanosphaerula</taxon>
    </lineage>
</organism>
<dbReference type="InterPro" id="IPR016799">
    <property type="entry name" value="UCP022062"/>
</dbReference>
<dbReference type="Pfam" id="PF08617">
    <property type="entry name" value="CGI-121"/>
    <property type="match status" value="1"/>
</dbReference>
<dbReference type="SUPFAM" id="SSF143870">
    <property type="entry name" value="PF0523-like"/>
    <property type="match status" value="1"/>
</dbReference>
<dbReference type="Gene3D" id="3.30.2380.10">
    <property type="entry name" value="CGI121/TPRKB"/>
    <property type="match status" value="1"/>
</dbReference>
<dbReference type="RefSeq" id="WP_012619369.1">
    <property type="nucleotide sequence ID" value="NC_011832.1"/>
</dbReference>
<evidence type="ECO:0000256" key="1">
    <source>
        <dbReference type="ARBA" id="ARBA00005546"/>
    </source>
</evidence>
<dbReference type="PIRSF" id="PIRSF022062">
    <property type="entry name" value="UCP022062"/>
    <property type="match status" value="1"/>
</dbReference>
<evidence type="ECO:0000313" key="2">
    <source>
        <dbReference type="EMBL" id="ACL18050.1"/>
    </source>
</evidence>
<accession>B8GGD2</accession>
<dbReference type="AlphaFoldDB" id="B8GGD2"/>
<gene>
    <name evidence="2" type="ordered locus">Mpal_2795</name>
</gene>
<dbReference type="InterPro" id="IPR036504">
    <property type="entry name" value="CGI121/TPRKB_sf"/>
</dbReference>
<dbReference type="HOGENOM" id="CLU_103619_1_0_2"/>
<reference evidence="2 3" key="1">
    <citation type="journal article" date="2015" name="Genome Announc.">
        <title>Complete Genome Sequence of Methanosphaerula palustris E1-9CT, a Hydrogenotrophic Methanogen Isolated from a Minerotrophic Fen Peatland.</title>
        <authorList>
            <person name="Cadillo-Quiroz H."/>
            <person name="Browne P."/>
            <person name="Kyrpides N."/>
            <person name="Woyke T."/>
            <person name="Goodwin L."/>
            <person name="Detter C."/>
            <person name="Yavitt J.B."/>
            <person name="Zinder S.H."/>
        </authorList>
    </citation>
    <scope>NUCLEOTIDE SEQUENCE [LARGE SCALE GENOMIC DNA]</scope>
    <source>
        <strain evidence="3">ATCC BAA-1556 / DSM 19958 / E1-9c</strain>
    </source>
</reference>
<proteinExistence type="inferred from homology"/>
<comment type="similarity">
    <text evidence="1">Belongs to the CGI121/TPRKB family.</text>
</comment>
<keyword evidence="3" id="KW-1185">Reference proteome</keyword>
<protein>
    <recommendedName>
        <fullName evidence="4">Kinase binding protein CGI-121</fullName>
    </recommendedName>
</protein>
<evidence type="ECO:0000313" key="3">
    <source>
        <dbReference type="Proteomes" id="UP000002457"/>
    </source>
</evidence>
<name>B8GGD2_METPE</name>
<dbReference type="OrthoDB" id="69587at2157"/>
<dbReference type="NCBIfam" id="NF011465">
    <property type="entry name" value="PRK14886.1-1"/>
    <property type="match status" value="1"/>
</dbReference>
<dbReference type="eggNOG" id="arCOG02197">
    <property type="taxonomic scope" value="Archaea"/>
</dbReference>